<dbReference type="EMBL" id="BAABFL010000138">
    <property type="protein sequence ID" value="GAA4649592.1"/>
    <property type="molecule type" value="Genomic_DNA"/>
</dbReference>
<name>A0ABP8V3Z9_9GAMM</name>
<evidence type="ECO:0000313" key="2">
    <source>
        <dbReference type="Proteomes" id="UP001500604"/>
    </source>
</evidence>
<accession>A0ABP8V3Z9</accession>
<organism evidence="1 2">
    <name type="scientific">Kistimonas scapharcae</name>
    <dbReference type="NCBI Taxonomy" id="1036133"/>
    <lineage>
        <taxon>Bacteria</taxon>
        <taxon>Pseudomonadati</taxon>
        <taxon>Pseudomonadota</taxon>
        <taxon>Gammaproteobacteria</taxon>
        <taxon>Oceanospirillales</taxon>
        <taxon>Endozoicomonadaceae</taxon>
        <taxon>Kistimonas</taxon>
    </lineage>
</organism>
<evidence type="ECO:0000313" key="1">
    <source>
        <dbReference type="EMBL" id="GAA4649592.1"/>
    </source>
</evidence>
<reference evidence="2" key="1">
    <citation type="journal article" date="2019" name="Int. J. Syst. Evol. Microbiol.">
        <title>The Global Catalogue of Microorganisms (GCM) 10K type strain sequencing project: providing services to taxonomists for standard genome sequencing and annotation.</title>
        <authorList>
            <consortium name="The Broad Institute Genomics Platform"/>
            <consortium name="The Broad Institute Genome Sequencing Center for Infectious Disease"/>
            <person name="Wu L."/>
            <person name="Ma J."/>
        </authorList>
    </citation>
    <scope>NUCLEOTIDE SEQUENCE [LARGE SCALE GENOMIC DNA]</scope>
    <source>
        <strain evidence="2">JCM 17805</strain>
    </source>
</reference>
<sequence>MLTNTAAEIAEHMQSRPKKIRKAVNIMTQEGADFDGVLL</sequence>
<dbReference type="Proteomes" id="UP001500604">
    <property type="component" value="Unassembled WGS sequence"/>
</dbReference>
<proteinExistence type="predicted"/>
<protein>
    <submittedName>
        <fullName evidence="1">Uncharacterized protein</fullName>
    </submittedName>
</protein>
<keyword evidence="2" id="KW-1185">Reference proteome</keyword>
<comment type="caution">
    <text evidence="1">The sequence shown here is derived from an EMBL/GenBank/DDBJ whole genome shotgun (WGS) entry which is preliminary data.</text>
</comment>
<gene>
    <name evidence="1" type="ORF">GCM10023116_18660</name>
</gene>